<name>A0A0J6WYR4_9FIRM</name>
<evidence type="ECO:0000256" key="6">
    <source>
        <dbReference type="ARBA" id="ARBA00022801"/>
    </source>
</evidence>
<evidence type="ECO:0000256" key="1">
    <source>
        <dbReference type="ARBA" id="ARBA00000870"/>
    </source>
</evidence>
<gene>
    <name evidence="13" type="ORF">AB840_01360</name>
</gene>
<dbReference type="GO" id="GO:0006518">
    <property type="term" value="P:peptide metabolic process"/>
    <property type="evidence" value="ECO:0007669"/>
    <property type="project" value="InterPro"/>
</dbReference>
<dbReference type="Pfam" id="PF01546">
    <property type="entry name" value="Peptidase_M20"/>
    <property type="match status" value="1"/>
</dbReference>
<dbReference type="AlphaFoldDB" id="A0A0J6WYR4"/>
<dbReference type="GO" id="GO:0006508">
    <property type="term" value="P:proteolysis"/>
    <property type="evidence" value="ECO:0007669"/>
    <property type="project" value="UniProtKB-UniRule"/>
</dbReference>
<reference evidence="13 14" key="1">
    <citation type="submission" date="2015-06" db="EMBL/GenBank/DDBJ databases">
        <title>Draft genome sequence of beer spoilage bacterium Megasphaera cerevisiae type strain 20462.</title>
        <authorList>
            <person name="Kutumbaka K."/>
            <person name="Pasmowitz J."/>
            <person name="Mategko J."/>
            <person name="Reyes D."/>
            <person name="Friedrich A."/>
            <person name="Han S."/>
            <person name="Martens-Habbena W."/>
            <person name="Neal-McKinney J."/>
            <person name="Janagama H.K."/>
            <person name="Nadala C."/>
            <person name="Samadpour M."/>
        </authorList>
    </citation>
    <scope>NUCLEOTIDE SEQUENCE [LARGE SCALE GENOMIC DNA]</scope>
    <source>
        <strain evidence="13 14">DSM 20462</strain>
    </source>
</reference>
<dbReference type="PROSITE" id="PS00758">
    <property type="entry name" value="ARGE_DAPE_CPG2_1"/>
    <property type="match status" value="1"/>
</dbReference>
<dbReference type="RefSeq" id="WP_048513018.1">
    <property type="nucleotide sequence ID" value="NZ_FUXD01000009.1"/>
</dbReference>
<dbReference type="SUPFAM" id="SSF53187">
    <property type="entry name" value="Zn-dependent exopeptidases"/>
    <property type="match status" value="1"/>
</dbReference>
<dbReference type="Gene3D" id="3.40.630.10">
    <property type="entry name" value="Zn peptidases"/>
    <property type="match status" value="1"/>
</dbReference>
<feature type="binding site" evidence="11">
    <location>
        <position position="392"/>
    </location>
    <ligand>
        <name>Zn(2+)</name>
        <dbReference type="ChEBI" id="CHEBI:29105"/>
        <label>2</label>
    </ligand>
</feature>
<evidence type="ECO:0000256" key="8">
    <source>
        <dbReference type="ARBA" id="ARBA00023049"/>
    </source>
</evidence>
<proteinExistence type="inferred from homology"/>
<organism evidence="13 14">
    <name type="scientific">Megasphaera cerevisiae DSM 20462</name>
    <dbReference type="NCBI Taxonomy" id="1122219"/>
    <lineage>
        <taxon>Bacteria</taxon>
        <taxon>Bacillati</taxon>
        <taxon>Bacillota</taxon>
        <taxon>Negativicutes</taxon>
        <taxon>Veillonellales</taxon>
        <taxon>Veillonellaceae</taxon>
        <taxon>Megasphaera</taxon>
    </lineage>
</organism>
<dbReference type="SUPFAM" id="SSF55031">
    <property type="entry name" value="Bacterial exopeptidase dimerisation domain"/>
    <property type="match status" value="1"/>
</dbReference>
<sequence length="421" mass="46758">MIQDTRHELLERFLRYVRIPSQSRYNGGTTVPSTEGQWNMAKLLQQECSALGLVDLELSHTCVLTGKLPANLPDNCKCSVPTVGFVAHLDTVDVNLSPEIHPQIIYNYDGKDIVLNKGQHILMKTAEHPELLAYVGQDIVVSDGTSVLGADNKAAVANVMTALSTLSKKQGMYHGDIYVAFVPDEECGLYGSKSMNFSKFPVDFAYTIDSCALGEVVYETFNAGSAEVTIHGVSAHPMSAKGVLVNPTLIAVDFINLFDRRETPECTEGKEGYIWCQSVVSNQSTATVHLNIRDHDKEKYEDKKKRIMKNVKKIQEFYPKATVECQISDTYGNIADAVTKENNKVIDYIYMSMEQLGITPHTIAMRGGTDGSFISTKGILTPNYFTGGLNFHSRFEFLPLSSLQKSYQMTMTIIQLIYEGK</sequence>
<evidence type="ECO:0000256" key="3">
    <source>
        <dbReference type="ARBA" id="ARBA00022438"/>
    </source>
</evidence>
<keyword evidence="6 13" id="KW-0378">Hydrolase</keyword>
<keyword evidence="3 13" id="KW-0031">Aminopeptidase</keyword>
<keyword evidence="7 11" id="KW-0862">Zinc</keyword>
<dbReference type="EMBL" id="LEKT01000002">
    <property type="protein sequence ID" value="KMO87799.1"/>
    <property type="molecule type" value="Genomic_DNA"/>
</dbReference>
<feature type="active site" description="Proton acceptor" evidence="10">
    <location>
        <position position="185"/>
    </location>
</feature>
<dbReference type="EC" id="3.4.11.4" evidence="9"/>
<feature type="binding site" evidence="11">
    <location>
        <position position="151"/>
    </location>
    <ligand>
        <name>Zn(2+)</name>
        <dbReference type="ChEBI" id="CHEBI:29105"/>
        <label>2</label>
    </ligand>
</feature>
<comment type="similarity">
    <text evidence="2">Belongs to the peptidase M20B family.</text>
</comment>
<evidence type="ECO:0000256" key="2">
    <source>
        <dbReference type="ARBA" id="ARBA00009692"/>
    </source>
</evidence>
<protein>
    <recommendedName>
        <fullName evidence="9">Peptidase T</fullName>
        <ecNumber evidence="9">3.4.11.4</ecNumber>
    </recommendedName>
</protein>
<feature type="domain" description="Peptidase M20 dimerisation" evidence="12">
    <location>
        <begin position="218"/>
        <end position="316"/>
    </location>
</feature>
<feature type="binding site" evidence="11">
    <location>
        <position position="151"/>
    </location>
    <ligand>
        <name>Zn(2+)</name>
        <dbReference type="ChEBI" id="CHEBI:29105"/>
        <label>1</label>
    </ligand>
</feature>
<dbReference type="PANTHER" id="PTHR42994:SF1">
    <property type="entry name" value="PEPTIDASE T"/>
    <property type="match status" value="1"/>
</dbReference>
<dbReference type="Gene3D" id="3.30.70.360">
    <property type="match status" value="1"/>
</dbReference>
<keyword evidence="5 11" id="KW-0479">Metal-binding</keyword>
<feature type="binding site" evidence="11">
    <location>
        <position position="209"/>
    </location>
    <ligand>
        <name>Zn(2+)</name>
        <dbReference type="ChEBI" id="CHEBI:29105"/>
        <label>1</label>
    </ligand>
</feature>
<dbReference type="PROSITE" id="PS00759">
    <property type="entry name" value="ARGE_DAPE_CPG2_2"/>
    <property type="match status" value="1"/>
</dbReference>
<keyword evidence="8" id="KW-0482">Metalloprotease</keyword>
<dbReference type="GO" id="GO:0045148">
    <property type="term" value="F:tripeptide aminopeptidase activity"/>
    <property type="evidence" value="ECO:0007669"/>
    <property type="project" value="UniProtKB-UniRule"/>
</dbReference>
<evidence type="ECO:0000313" key="13">
    <source>
        <dbReference type="EMBL" id="KMO87799.1"/>
    </source>
</evidence>
<dbReference type="PATRIC" id="fig|1122219.3.peg.307"/>
<dbReference type="NCBIfam" id="TIGR01882">
    <property type="entry name" value="peptidase-T"/>
    <property type="match status" value="1"/>
</dbReference>
<dbReference type="STRING" id="39029.BSR42_06905"/>
<dbReference type="InterPro" id="IPR002933">
    <property type="entry name" value="Peptidase_M20"/>
</dbReference>
<dbReference type="PANTHER" id="PTHR42994">
    <property type="entry name" value="PEPTIDASE T"/>
    <property type="match status" value="1"/>
</dbReference>
<evidence type="ECO:0000256" key="4">
    <source>
        <dbReference type="ARBA" id="ARBA00022670"/>
    </source>
</evidence>
<keyword evidence="14" id="KW-1185">Reference proteome</keyword>
<dbReference type="InterPro" id="IPR011650">
    <property type="entry name" value="Peptidase_M20_dimer"/>
</dbReference>
<keyword evidence="4" id="KW-0645">Protease</keyword>
<dbReference type="GO" id="GO:0008270">
    <property type="term" value="F:zinc ion binding"/>
    <property type="evidence" value="ECO:0007669"/>
    <property type="project" value="InterPro"/>
</dbReference>
<feature type="active site" evidence="10">
    <location>
        <position position="90"/>
    </location>
</feature>
<dbReference type="InterPro" id="IPR001261">
    <property type="entry name" value="ArgE/DapE_CS"/>
</dbReference>
<dbReference type="OrthoDB" id="9804934at2"/>
<dbReference type="FunCoup" id="A0A0J6WYR4">
    <property type="interactions" value="15"/>
</dbReference>
<accession>A0A0J6WYR4</accession>
<comment type="cofactor">
    <cofactor evidence="11">
        <name>Zn(2+)</name>
        <dbReference type="ChEBI" id="CHEBI:29105"/>
    </cofactor>
    <text evidence="11">Binds 2 Zn(2+) ions per subunit.</text>
</comment>
<dbReference type="GO" id="GO:0008237">
    <property type="term" value="F:metallopeptidase activity"/>
    <property type="evidence" value="ECO:0007669"/>
    <property type="project" value="UniProtKB-KW"/>
</dbReference>
<dbReference type="Pfam" id="PF07687">
    <property type="entry name" value="M20_dimer"/>
    <property type="match status" value="1"/>
</dbReference>
<dbReference type="PIRSF" id="PIRSF037215">
    <property type="entry name" value="Peptidase_M20B"/>
    <property type="match status" value="1"/>
</dbReference>
<comment type="caution">
    <text evidence="13">The sequence shown here is derived from an EMBL/GenBank/DDBJ whole genome shotgun (WGS) entry which is preliminary data.</text>
</comment>
<dbReference type="Proteomes" id="UP000036503">
    <property type="component" value="Unassembled WGS sequence"/>
</dbReference>
<dbReference type="InterPro" id="IPR036264">
    <property type="entry name" value="Bact_exopeptidase_dim_dom"/>
</dbReference>
<evidence type="ECO:0000256" key="5">
    <source>
        <dbReference type="ARBA" id="ARBA00022723"/>
    </source>
</evidence>
<dbReference type="NCBIfam" id="NF003976">
    <property type="entry name" value="PRK05469.1"/>
    <property type="match status" value="1"/>
</dbReference>
<feature type="binding site" evidence="11">
    <location>
        <position position="88"/>
    </location>
    <ligand>
        <name>Zn(2+)</name>
        <dbReference type="ChEBI" id="CHEBI:29105"/>
        <label>1</label>
    </ligand>
</feature>
<comment type="catalytic activity">
    <reaction evidence="1">
        <text>Release of the N-terminal residue from a tripeptide.</text>
        <dbReference type="EC" id="3.4.11.4"/>
    </reaction>
</comment>
<evidence type="ECO:0000259" key="12">
    <source>
        <dbReference type="Pfam" id="PF07687"/>
    </source>
</evidence>
<evidence type="ECO:0000256" key="9">
    <source>
        <dbReference type="NCBIfam" id="TIGR01882"/>
    </source>
</evidence>
<dbReference type="InterPro" id="IPR010161">
    <property type="entry name" value="Peptidase_M20B"/>
</dbReference>
<evidence type="ECO:0000256" key="11">
    <source>
        <dbReference type="PIRSR" id="PIRSR037215-2"/>
    </source>
</evidence>
<dbReference type="NCBIfam" id="NF009920">
    <property type="entry name" value="PRK13381.1"/>
    <property type="match status" value="1"/>
</dbReference>
<feature type="binding site" evidence="11">
    <location>
        <position position="186"/>
    </location>
    <ligand>
        <name>Zn(2+)</name>
        <dbReference type="ChEBI" id="CHEBI:29105"/>
        <label>2</label>
    </ligand>
</feature>
<dbReference type="InParanoid" id="A0A0J6WYR4"/>
<evidence type="ECO:0000256" key="10">
    <source>
        <dbReference type="PIRSR" id="PIRSR037215-1"/>
    </source>
</evidence>
<evidence type="ECO:0000313" key="14">
    <source>
        <dbReference type="Proteomes" id="UP000036503"/>
    </source>
</evidence>
<evidence type="ECO:0000256" key="7">
    <source>
        <dbReference type="ARBA" id="ARBA00022833"/>
    </source>
</evidence>